<evidence type="ECO:0000256" key="2">
    <source>
        <dbReference type="ARBA" id="ARBA00022884"/>
    </source>
</evidence>
<dbReference type="InterPro" id="IPR035980">
    <property type="entry name" value="Ribosomal_bS6_sf"/>
</dbReference>
<reference evidence="9" key="1">
    <citation type="submission" date="2018-08" db="EMBL/GenBank/DDBJ databases">
        <authorList>
            <person name="Grouzdev D.S."/>
            <person name="Krutkina M.S."/>
        </authorList>
    </citation>
    <scope>NUCLEOTIDE SEQUENCE [LARGE SCALE GENOMIC DNA]</scope>
    <source>
        <strain evidence="9">4-11</strain>
    </source>
</reference>
<dbReference type="InterPro" id="IPR000529">
    <property type="entry name" value="Ribosomal_bS6"/>
</dbReference>
<organism evidence="8 9">
    <name type="scientific">Sphaerochaeta halotolerans</name>
    <dbReference type="NCBI Taxonomy" id="2293840"/>
    <lineage>
        <taxon>Bacteria</taxon>
        <taxon>Pseudomonadati</taxon>
        <taxon>Spirochaetota</taxon>
        <taxon>Spirochaetia</taxon>
        <taxon>Spirochaetales</taxon>
        <taxon>Sphaerochaetaceae</taxon>
        <taxon>Sphaerochaeta</taxon>
    </lineage>
</organism>
<dbReference type="GO" id="GO:0003735">
    <property type="term" value="F:structural constituent of ribosome"/>
    <property type="evidence" value="ECO:0007669"/>
    <property type="project" value="InterPro"/>
</dbReference>
<evidence type="ECO:0000313" key="8">
    <source>
        <dbReference type="EMBL" id="RFU94145.1"/>
    </source>
</evidence>
<dbReference type="RefSeq" id="WP_117331082.1">
    <property type="nucleotide sequence ID" value="NZ_QUWK01000012.1"/>
</dbReference>
<dbReference type="OrthoDB" id="9812702at2"/>
<comment type="function">
    <text evidence="5 7">Binds together with bS18 to 16S ribosomal RNA.</text>
</comment>
<dbReference type="AlphaFoldDB" id="A0A372MED1"/>
<evidence type="ECO:0000313" key="9">
    <source>
        <dbReference type="Proteomes" id="UP000264002"/>
    </source>
</evidence>
<proteinExistence type="inferred from homology"/>
<evidence type="ECO:0000256" key="1">
    <source>
        <dbReference type="ARBA" id="ARBA00009512"/>
    </source>
</evidence>
<dbReference type="EMBL" id="QUWK01000012">
    <property type="protein sequence ID" value="RFU94145.1"/>
    <property type="molecule type" value="Genomic_DNA"/>
</dbReference>
<dbReference type="Proteomes" id="UP000264002">
    <property type="component" value="Unassembled WGS sequence"/>
</dbReference>
<dbReference type="GO" id="GO:0019843">
    <property type="term" value="F:rRNA binding"/>
    <property type="evidence" value="ECO:0007669"/>
    <property type="project" value="UniProtKB-UniRule"/>
</dbReference>
<dbReference type="SUPFAM" id="SSF54995">
    <property type="entry name" value="Ribosomal protein S6"/>
    <property type="match status" value="1"/>
</dbReference>
<dbReference type="CDD" id="cd00473">
    <property type="entry name" value="bS6"/>
    <property type="match status" value="1"/>
</dbReference>
<keyword evidence="3 7" id="KW-0689">Ribosomal protein</keyword>
<dbReference type="GO" id="GO:0005840">
    <property type="term" value="C:ribosome"/>
    <property type="evidence" value="ECO:0007669"/>
    <property type="project" value="UniProtKB-KW"/>
</dbReference>
<gene>
    <name evidence="7 8" type="primary">rpsF</name>
    <name evidence="8" type="ORF">DYP60_11105</name>
</gene>
<evidence type="ECO:0000256" key="7">
    <source>
        <dbReference type="HAMAP-Rule" id="MF_00360"/>
    </source>
</evidence>
<dbReference type="Pfam" id="PF01250">
    <property type="entry name" value="Ribosomal_S6"/>
    <property type="match status" value="1"/>
</dbReference>
<dbReference type="NCBIfam" id="TIGR00166">
    <property type="entry name" value="S6"/>
    <property type="match status" value="1"/>
</dbReference>
<keyword evidence="9" id="KW-1185">Reference proteome</keyword>
<protein>
    <recommendedName>
        <fullName evidence="6 7">Small ribosomal subunit protein bS6</fullName>
    </recommendedName>
</protein>
<dbReference type="HAMAP" id="MF_00360">
    <property type="entry name" value="Ribosomal_bS6"/>
    <property type="match status" value="1"/>
</dbReference>
<accession>A0A372MED1</accession>
<evidence type="ECO:0000256" key="3">
    <source>
        <dbReference type="ARBA" id="ARBA00022980"/>
    </source>
</evidence>
<reference evidence="8 9" key="2">
    <citation type="submission" date="2018-09" db="EMBL/GenBank/DDBJ databases">
        <title>Genome of Sphaerochaeta halotolerans strain 4-11.</title>
        <authorList>
            <person name="Nazina T.N."/>
            <person name="Sokolova D.S."/>
        </authorList>
    </citation>
    <scope>NUCLEOTIDE SEQUENCE [LARGE SCALE GENOMIC DNA]</scope>
    <source>
        <strain evidence="8 9">4-11</strain>
    </source>
</reference>
<dbReference type="InterPro" id="IPR020814">
    <property type="entry name" value="Ribosomal_S6_plastid/chlpt"/>
</dbReference>
<sequence length="93" mass="10813">MRNYEFTVIFNANEDNTQAGLEFVTSTFAAADVEITKQDDMGVKYLAYDIKKQEKGHYVYFEMKADPSRILGFEQAFLLNQNILKFLFVNPEK</sequence>
<keyword evidence="4 7" id="KW-0687">Ribonucleoprotein</keyword>
<keyword evidence="7" id="KW-0699">rRNA-binding</keyword>
<evidence type="ECO:0000256" key="4">
    <source>
        <dbReference type="ARBA" id="ARBA00023274"/>
    </source>
</evidence>
<keyword evidence="2 7" id="KW-0694">RNA-binding</keyword>
<evidence type="ECO:0000256" key="5">
    <source>
        <dbReference type="ARBA" id="ARBA00035104"/>
    </source>
</evidence>
<dbReference type="GO" id="GO:0006412">
    <property type="term" value="P:translation"/>
    <property type="evidence" value="ECO:0007669"/>
    <property type="project" value="UniProtKB-UniRule"/>
</dbReference>
<dbReference type="GO" id="GO:1990904">
    <property type="term" value="C:ribonucleoprotein complex"/>
    <property type="evidence" value="ECO:0007669"/>
    <property type="project" value="UniProtKB-KW"/>
</dbReference>
<evidence type="ECO:0000256" key="6">
    <source>
        <dbReference type="ARBA" id="ARBA00035294"/>
    </source>
</evidence>
<comment type="caution">
    <text evidence="8">The sequence shown here is derived from an EMBL/GenBank/DDBJ whole genome shotgun (WGS) entry which is preliminary data.</text>
</comment>
<name>A0A372MED1_9SPIR</name>
<comment type="similarity">
    <text evidence="1 7">Belongs to the bacterial ribosomal protein bS6 family.</text>
</comment>
<dbReference type="Gene3D" id="3.30.70.60">
    <property type="match status" value="1"/>
</dbReference>
<dbReference type="InterPro" id="IPR014717">
    <property type="entry name" value="Transl_elong_EF1B/ribsomal_bS6"/>
</dbReference>